<dbReference type="Pfam" id="PF13649">
    <property type="entry name" value="Methyltransf_25"/>
    <property type="match status" value="1"/>
</dbReference>
<dbReference type="CDD" id="cd02440">
    <property type="entry name" value="AdoMet_MTases"/>
    <property type="match status" value="1"/>
</dbReference>
<feature type="domain" description="Methyltransferase" evidence="2">
    <location>
        <begin position="39"/>
        <end position="134"/>
    </location>
</feature>
<dbReference type="RefSeq" id="WP_217067539.1">
    <property type="nucleotide sequence ID" value="NZ_JAHQCS010000134.1"/>
</dbReference>
<evidence type="ECO:0000256" key="1">
    <source>
        <dbReference type="ARBA" id="ARBA00022679"/>
    </source>
</evidence>
<dbReference type="EMBL" id="JAHQCS010000134">
    <property type="protein sequence ID" value="MBU9713380.1"/>
    <property type="molecule type" value="Genomic_DNA"/>
</dbReference>
<protein>
    <submittedName>
        <fullName evidence="3">Class I SAM-dependent methyltransferase</fullName>
    </submittedName>
</protein>
<accession>A0ABS6JI85</accession>
<organism evidence="3 4">
    <name type="scientific">Evansella tamaricis</name>
    <dbReference type="NCBI Taxonomy" id="2069301"/>
    <lineage>
        <taxon>Bacteria</taxon>
        <taxon>Bacillati</taxon>
        <taxon>Bacillota</taxon>
        <taxon>Bacilli</taxon>
        <taxon>Bacillales</taxon>
        <taxon>Bacillaceae</taxon>
        <taxon>Evansella</taxon>
    </lineage>
</organism>
<evidence type="ECO:0000313" key="3">
    <source>
        <dbReference type="EMBL" id="MBU9713380.1"/>
    </source>
</evidence>
<name>A0ABS6JI85_9BACI</name>
<gene>
    <name evidence="3" type="ORF">KS419_16755</name>
</gene>
<reference evidence="3 4" key="1">
    <citation type="submission" date="2021-06" db="EMBL/GenBank/DDBJ databases">
        <title>Bacillus sp. RD4P76, an endophyte from a halophyte.</title>
        <authorList>
            <person name="Sun J.-Q."/>
        </authorList>
    </citation>
    <scope>NUCLEOTIDE SEQUENCE [LARGE SCALE GENOMIC DNA]</scope>
    <source>
        <strain evidence="3 4">CGMCC 1.15917</strain>
    </source>
</reference>
<sequence>MNKGNEEHFAFFYDTLMEDAPYGKWLEYTTSRILPHGNVLDLACGTGTLTILLAKAGYKVAGSDISRDMLSIAEAKIRESGQQVPLFHQDMRKLDGFQDLDGVTLFCDGLNYLSDELDVKNTFQCIYNSLKSGGVFLFDVHSPFKLEHVFNGQLYGEDRQDLTYLWFCHPGEFPLSVEHALTFFVKREDGTYERMDEELFQRTFPPDRYSRWLQEIGFHQIEITSNFGQTSFTGQEERIFFKGIK</sequence>
<dbReference type="GO" id="GO:0008168">
    <property type="term" value="F:methyltransferase activity"/>
    <property type="evidence" value="ECO:0007669"/>
    <property type="project" value="UniProtKB-KW"/>
</dbReference>
<dbReference type="GO" id="GO:0032259">
    <property type="term" value="P:methylation"/>
    <property type="evidence" value="ECO:0007669"/>
    <property type="project" value="UniProtKB-KW"/>
</dbReference>
<dbReference type="InterPro" id="IPR041698">
    <property type="entry name" value="Methyltransf_25"/>
</dbReference>
<dbReference type="PANTHER" id="PTHR43861">
    <property type="entry name" value="TRANS-ACONITATE 2-METHYLTRANSFERASE-RELATED"/>
    <property type="match status" value="1"/>
</dbReference>
<evidence type="ECO:0000259" key="2">
    <source>
        <dbReference type="Pfam" id="PF13649"/>
    </source>
</evidence>
<evidence type="ECO:0000313" key="4">
    <source>
        <dbReference type="Proteomes" id="UP000784880"/>
    </source>
</evidence>
<keyword evidence="1" id="KW-0808">Transferase</keyword>
<proteinExistence type="predicted"/>
<keyword evidence="3" id="KW-0489">Methyltransferase</keyword>
<keyword evidence="4" id="KW-1185">Reference proteome</keyword>
<dbReference type="Proteomes" id="UP000784880">
    <property type="component" value="Unassembled WGS sequence"/>
</dbReference>
<comment type="caution">
    <text evidence="3">The sequence shown here is derived from an EMBL/GenBank/DDBJ whole genome shotgun (WGS) entry which is preliminary data.</text>
</comment>